<evidence type="ECO:0000256" key="5">
    <source>
        <dbReference type="ARBA" id="ARBA00022989"/>
    </source>
</evidence>
<evidence type="ECO:0000256" key="6">
    <source>
        <dbReference type="ARBA" id="ARBA00023002"/>
    </source>
</evidence>
<evidence type="ECO:0000256" key="8">
    <source>
        <dbReference type="ARBA" id="ARBA00023157"/>
    </source>
</evidence>
<evidence type="ECO:0000313" key="13">
    <source>
        <dbReference type="Proteomes" id="UP000199632"/>
    </source>
</evidence>
<organism evidence="12 13">
    <name type="scientific">Asanoa ishikariensis</name>
    <dbReference type="NCBI Taxonomy" id="137265"/>
    <lineage>
        <taxon>Bacteria</taxon>
        <taxon>Bacillati</taxon>
        <taxon>Actinomycetota</taxon>
        <taxon>Actinomycetes</taxon>
        <taxon>Micromonosporales</taxon>
        <taxon>Micromonosporaceae</taxon>
        <taxon>Asanoa</taxon>
    </lineage>
</organism>
<evidence type="ECO:0000256" key="7">
    <source>
        <dbReference type="ARBA" id="ARBA00023136"/>
    </source>
</evidence>
<dbReference type="EMBL" id="FNQB01000005">
    <property type="protein sequence ID" value="SDZ64839.1"/>
    <property type="molecule type" value="Genomic_DNA"/>
</dbReference>
<keyword evidence="4" id="KW-0874">Quinone</keyword>
<dbReference type="InterPro" id="IPR012932">
    <property type="entry name" value="VKOR"/>
</dbReference>
<sequence length="82" mass="8545">MYLLADPSYRPSCSINPILSCGSVMTTAQAEAFGFPNPVIGMVAFPVVVALGLAVLTGIRLNRLSGWGSRQAPPSAWCSCTG</sequence>
<keyword evidence="7 10" id="KW-0472">Membrane</keyword>
<evidence type="ECO:0000256" key="9">
    <source>
        <dbReference type="ARBA" id="ARBA00023284"/>
    </source>
</evidence>
<dbReference type="STRING" id="137265.SAMN05421684_7849"/>
<feature type="domain" description="Vitamin K epoxide reductase" evidence="11">
    <location>
        <begin position="4"/>
        <end position="67"/>
    </location>
</feature>
<keyword evidence="13" id="KW-1185">Reference proteome</keyword>
<comment type="similarity">
    <text evidence="2">Belongs to the VKOR family.</text>
</comment>
<name>A0A1H3UST3_9ACTN</name>
<dbReference type="Gene3D" id="1.20.1440.130">
    <property type="entry name" value="VKOR domain"/>
    <property type="match status" value="1"/>
</dbReference>
<evidence type="ECO:0000256" key="10">
    <source>
        <dbReference type="SAM" id="Phobius"/>
    </source>
</evidence>
<keyword evidence="3 10" id="KW-0812">Transmembrane</keyword>
<dbReference type="Proteomes" id="UP000199632">
    <property type="component" value="Unassembled WGS sequence"/>
</dbReference>
<dbReference type="AlphaFoldDB" id="A0A1H3UST3"/>
<comment type="subcellular location">
    <subcellularLocation>
        <location evidence="1">Membrane</location>
        <topology evidence="1">Multi-pass membrane protein</topology>
    </subcellularLocation>
</comment>
<dbReference type="GO" id="GO:0016020">
    <property type="term" value="C:membrane"/>
    <property type="evidence" value="ECO:0007669"/>
    <property type="project" value="UniProtKB-SubCell"/>
</dbReference>
<evidence type="ECO:0000256" key="2">
    <source>
        <dbReference type="ARBA" id="ARBA00006214"/>
    </source>
</evidence>
<accession>A0A1H3UST3</accession>
<dbReference type="GO" id="GO:0016491">
    <property type="term" value="F:oxidoreductase activity"/>
    <property type="evidence" value="ECO:0007669"/>
    <property type="project" value="UniProtKB-KW"/>
</dbReference>
<evidence type="ECO:0000259" key="11">
    <source>
        <dbReference type="Pfam" id="PF07884"/>
    </source>
</evidence>
<evidence type="ECO:0000313" key="12">
    <source>
        <dbReference type="EMBL" id="SDZ64839.1"/>
    </source>
</evidence>
<gene>
    <name evidence="12" type="ORF">SAMN05421684_7849</name>
</gene>
<keyword evidence="9" id="KW-0676">Redox-active center</keyword>
<dbReference type="InterPro" id="IPR038354">
    <property type="entry name" value="VKOR_sf"/>
</dbReference>
<evidence type="ECO:0000256" key="1">
    <source>
        <dbReference type="ARBA" id="ARBA00004141"/>
    </source>
</evidence>
<keyword evidence="6" id="KW-0560">Oxidoreductase</keyword>
<protein>
    <submittedName>
        <fullName evidence="12">Vitamin K epoxide reductase family protein</fullName>
    </submittedName>
</protein>
<reference evidence="13" key="1">
    <citation type="submission" date="2016-10" db="EMBL/GenBank/DDBJ databases">
        <authorList>
            <person name="Varghese N."/>
            <person name="Submissions S."/>
        </authorList>
    </citation>
    <scope>NUCLEOTIDE SEQUENCE [LARGE SCALE GENOMIC DNA]</scope>
    <source>
        <strain evidence="13">DSM 44718</strain>
    </source>
</reference>
<evidence type="ECO:0000256" key="3">
    <source>
        <dbReference type="ARBA" id="ARBA00022692"/>
    </source>
</evidence>
<evidence type="ECO:0000256" key="4">
    <source>
        <dbReference type="ARBA" id="ARBA00022719"/>
    </source>
</evidence>
<dbReference type="GO" id="GO:0048038">
    <property type="term" value="F:quinone binding"/>
    <property type="evidence" value="ECO:0007669"/>
    <property type="project" value="UniProtKB-KW"/>
</dbReference>
<keyword evidence="8" id="KW-1015">Disulfide bond</keyword>
<feature type="transmembrane region" description="Helical" evidence="10">
    <location>
        <begin position="39"/>
        <end position="61"/>
    </location>
</feature>
<dbReference type="Pfam" id="PF07884">
    <property type="entry name" value="VKOR"/>
    <property type="match status" value="1"/>
</dbReference>
<proteinExistence type="inferred from homology"/>
<keyword evidence="5 10" id="KW-1133">Transmembrane helix</keyword>